<dbReference type="AlphaFoldDB" id="A0A1M7EPS0"/>
<sequence>MRKIMKIVVIAISILLVGNFLYQRTSVYFLDMPDLPFSLHLNKESIVLEKGDTFRLSVFSINKRVHYSSKDFKVAYVNLNGKIFAKKPGVTFITAKVGKKTLRCKVRVIAINRKTLTLEVGEKYQFHIEGDGIISIVAWKSSDSSIAYVNDYGYVTAKRKGTVVITAKTHGKKLTCKLKVE</sequence>
<organism evidence="2 3">
    <name type="scientific">Anaerosporobacter mobilis DSM 15930</name>
    <dbReference type="NCBI Taxonomy" id="1120996"/>
    <lineage>
        <taxon>Bacteria</taxon>
        <taxon>Bacillati</taxon>
        <taxon>Bacillota</taxon>
        <taxon>Clostridia</taxon>
        <taxon>Lachnospirales</taxon>
        <taxon>Lachnospiraceae</taxon>
        <taxon>Anaerosporobacter</taxon>
    </lineage>
</organism>
<dbReference type="STRING" id="1120996.SAMN02746066_00106"/>
<dbReference type="Proteomes" id="UP000184038">
    <property type="component" value="Unassembled WGS sequence"/>
</dbReference>
<reference evidence="2 3" key="1">
    <citation type="submission" date="2016-11" db="EMBL/GenBank/DDBJ databases">
        <authorList>
            <person name="Jaros S."/>
            <person name="Januszkiewicz K."/>
            <person name="Wedrychowicz H."/>
        </authorList>
    </citation>
    <scope>NUCLEOTIDE SEQUENCE [LARGE SCALE GENOMIC DNA]</scope>
    <source>
        <strain evidence="2 3">DSM 15930</strain>
    </source>
</reference>
<evidence type="ECO:0000259" key="1">
    <source>
        <dbReference type="SMART" id="SM00635"/>
    </source>
</evidence>
<dbReference type="Pfam" id="PF02368">
    <property type="entry name" value="Big_2"/>
    <property type="match status" value="1"/>
</dbReference>
<protein>
    <submittedName>
        <fullName evidence="2">Ig-like domain (Group 2)</fullName>
    </submittedName>
</protein>
<dbReference type="EMBL" id="FRCP01000005">
    <property type="protein sequence ID" value="SHL93593.1"/>
    <property type="molecule type" value="Genomic_DNA"/>
</dbReference>
<proteinExistence type="predicted"/>
<keyword evidence="3" id="KW-1185">Reference proteome</keyword>
<gene>
    <name evidence="2" type="ORF">SAMN02746066_00106</name>
</gene>
<evidence type="ECO:0000313" key="3">
    <source>
        <dbReference type="Proteomes" id="UP000184038"/>
    </source>
</evidence>
<dbReference type="InterPro" id="IPR003343">
    <property type="entry name" value="Big_2"/>
</dbReference>
<dbReference type="SUPFAM" id="SSF49373">
    <property type="entry name" value="Invasin/intimin cell-adhesion fragments"/>
    <property type="match status" value="2"/>
</dbReference>
<dbReference type="SMART" id="SM00635">
    <property type="entry name" value="BID_2"/>
    <property type="match status" value="2"/>
</dbReference>
<dbReference type="Gene3D" id="2.60.40.1080">
    <property type="match status" value="2"/>
</dbReference>
<dbReference type="InterPro" id="IPR008964">
    <property type="entry name" value="Invasin/intimin_cell_adhesion"/>
</dbReference>
<accession>A0A1M7EPS0</accession>
<evidence type="ECO:0000313" key="2">
    <source>
        <dbReference type="EMBL" id="SHL93593.1"/>
    </source>
</evidence>
<dbReference type="OrthoDB" id="2039657at2"/>
<dbReference type="RefSeq" id="WP_073281666.1">
    <property type="nucleotide sequence ID" value="NZ_FRCP01000005.1"/>
</dbReference>
<name>A0A1M7EPS0_9FIRM</name>
<feature type="domain" description="BIG2" evidence="1">
    <location>
        <begin position="35"/>
        <end position="107"/>
    </location>
</feature>
<feature type="domain" description="BIG2" evidence="1">
    <location>
        <begin position="109"/>
        <end position="179"/>
    </location>
</feature>